<dbReference type="AlphaFoldDB" id="A0A1B6GJV4"/>
<gene>
    <name evidence="1" type="ORF">g.12766</name>
</gene>
<dbReference type="EMBL" id="GECZ01007071">
    <property type="protein sequence ID" value="JAS62698.1"/>
    <property type="molecule type" value="Transcribed_RNA"/>
</dbReference>
<protein>
    <recommendedName>
        <fullName evidence="2">Endonuclease/exonuclease/phosphatase domain-containing protein</fullName>
    </recommendedName>
</protein>
<name>A0A1B6GJV4_9HEMI</name>
<reference evidence="1" key="1">
    <citation type="submission" date="2015-11" db="EMBL/GenBank/DDBJ databases">
        <title>De novo transcriptome assembly of four potential Pierce s Disease insect vectors from Arizona vineyards.</title>
        <authorList>
            <person name="Tassone E.E."/>
        </authorList>
    </citation>
    <scope>NUCLEOTIDE SEQUENCE</scope>
</reference>
<evidence type="ECO:0000313" key="1">
    <source>
        <dbReference type="EMBL" id="JAS62698.1"/>
    </source>
</evidence>
<sequence length="124" mass="14170">MKETNTKQLINEPTRVTATSTTLLDHIVMDRLAEVMRTGVIDAPSILDHKGMKITDHRMVCCNIMFKKCKKIPKMISYRDFSKFHPNRAVTATAKVDWEKVTQLPGVNSIEKFITTHKNCVYSS</sequence>
<proteinExistence type="predicted"/>
<accession>A0A1B6GJV4</accession>
<organism evidence="1">
    <name type="scientific">Cuerna arida</name>
    <dbReference type="NCBI Taxonomy" id="1464854"/>
    <lineage>
        <taxon>Eukaryota</taxon>
        <taxon>Metazoa</taxon>
        <taxon>Ecdysozoa</taxon>
        <taxon>Arthropoda</taxon>
        <taxon>Hexapoda</taxon>
        <taxon>Insecta</taxon>
        <taxon>Pterygota</taxon>
        <taxon>Neoptera</taxon>
        <taxon>Paraneoptera</taxon>
        <taxon>Hemiptera</taxon>
        <taxon>Auchenorrhyncha</taxon>
        <taxon>Membracoidea</taxon>
        <taxon>Cicadellidae</taxon>
        <taxon>Cicadellinae</taxon>
        <taxon>Proconiini</taxon>
        <taxon>Cuerna</taxon>
    </lineage>
</organism>
<evidence type="ECO:0008006" key="2">
    <source>
        <dbReference type="Google" id="ProtNLM"/>
    </source>
</evidence>